<dbReference type="Gene3D" id="1.20.1070.10">
    <property type="entry name" value="Rhodopsin 7-helix transmembrane proteins"/>
    <property type="match status" value="1"/>
</dbReference>
<protein>
    <recommendedName>
        <fullName evidence="7">G-protein coupled receptors family 2 profile 2 domain-containing protein</fullName>
    </recommendedName>
</protein>
<feature type="transmembrane region" description="Helical" evidence="5">
    <location>
        <begin position="488"/>
        <end position="508"/>
    </location>
</feature>
<dbReference type="Proteomes" id="UP000663860">
    <property type="component" value="Unassembled WGS sequence"/>
</dbReference>
<dbReference type="AlphaFoldDB" id="A0A819FEM6"/>
<dbReference type="EMBL" id="CAJOBB010001510">
    <property type="protein sequence ID" value="CAF3867258.1"/>
    <property type="molecule type" value="Genomic_DNA"/>
</dbReference>
<feature type="transmembrane region" description="Helical" evidence="5">
    <location>
        <begin position="456"/>
        <end position="476"/>
    </location>
</feature>
<evidence type="ECO:0000259" key="7">
    <source>
        <dbReference type="PROSITE" id="PS50261"/>
    </source>
</evidence>
<sequence length="720" mass="83260">MFYYFIILFLFKSCLTINNNNEQCSIRNTCTNSSIESPSVYDNEDLIQSRNCFCDSVCDQYGDCCYKTKILKNNYECVDFLLPTITNKIVPFNRLFIWMRTECLSIYIGSQVDVQCRNLNNQLFNDNPILFIPVTSLQTNITYRNYYCAYCNNDINKNIQSWEYKPFCYGDGSENDYKTLKNDLEVQYFDHMLKNCTKTIVYPHERGNSRPSVFIRPCKKPLPTTCPIGTSIDLARNCSSSSTNYRYIKNSTIIYHNPYCAECNHPNNSDDITCFDPNLRSALPAMNHLRTRPLSILFDPNLLKRYLNNDTIPRFIYSINYNCTKSNELYDLVEQECRKITNSSEEFIISMKCSYLIQTSIQLDDKIFQNNGSIYLTNYSFLLKNDEYVFISENRIVFCSDHWRNMKSSIDYSTLFPFYRNVLSVICTSISLVCLFIFVIIFWLVPSLHNLPGKCLLCLSISLFLGQLIFLLTSSLTDSYSLCFTSAILIHYFYLSSFFWLLIISIHIHSTFNHQIIRDNTSNKTYQRLIAYNILVWCLTGIIILIACLIQFTIPQSSFSPAYATIFCTISKPYAMILFFLLPIGCTLLIVGILFIKTLLAIYHSHNIAKLANTTSSSNINDKNLVFIYARLASLMGIQWILLIIALAIGQTWSWIIFEIINSLPGLFICFGFLCSKRVFTILKEKFSMKLIPRRQSSTNTTTSSTMIISPSSITKKFLF</sequence>
<gene>
    <name evidence="8" type="ORF">IZO911_LOCUS909</name>
    <name evidence="9" type="ORF">KXQ929_LOCUS20998</name>
</gene>
<dbReference type="PANTHER" id="PTHR45902:SF1">
    <property type="entry name" value="LATROPHILIN RECEPTOR-LIKE PROTEIN A"/>
    <property type="match status" value="1"/>
</dbReference>
<evidence type="ECO:0000313" key="8">
    <source>
        <dbReference type="EMBL" id="CAF0715452.1"/>
    </source>
</evidence>
<reference evidence="9" key="1">
    <citation type="submission" date="2021-02" db="EMBL/GenBank/DDBJ databases">
        <authorList>
            <person name="Nowell W R."/>
        </authorList>
    </citation>
    <scope>NUCLEOTIDE SEQUENCE</scope>
</reference>
<evidence type="ECO:0000313" key="9">
    <source>
        <dbReference type="EMBL" id="CAF3867258.1"/>
    </source>
</evidence>
<feature type="transmembrane region" description="Helical" evidence="5">
    <location>
        <begin position="422"/>
        <end position="444"/>
    </location>
</feature>
<dbReference type="Pfam" id="PF00002">
    <property type="entry name" value="7tm_2"/>
    <property type="match status" value="1"/>
</dbReference>
<proteinExistence type="predicted"/>
<keyword evidence="2 5" id="KW-0812">Transmembrane</keyword>
<feature type="signal peptide" evidence="6">
    <location>
        <begin position="1"/>
        <end position="16"/>
    </location>
</feature>
<keyword evidence="4 5" id="KW-0472">Membrane</keyword>
<dbReference type="GO" id="GO:0007166">
    <property type="term" value="P:cell surface receptor signaling pathway"/>
    <property type="evidence" value="ECO:0007669"/>
    <property type="project" value="InterPro"/>
</dbReference>
<name>A0A819FEM6_9BILA</name>
<evidence type="ECO:0000256" key="3">
    <source>
        <dbReference type="ARBA" id="ARBA00022989"/>
    </source>
</evidence>
<keyword evidence="3 5" id="KW-1133">Transmembrane helix</keyword>
<dbReference type="PROSITE" id="PS50261">
    <property type="entry name" value="G_PROTEIN_RECEP_F2_4"/>
    <property type="match status" value="1"/>
</dbReference>
<comment type="caution">
    <text evidence="9">The sequence shown here is derived from an EMBL/GenBank/DDBJ whole genome shotgun (WGS) entry which is preliminary data.</text>
</comment>
<feature type="transmembrane region" description="Helical" evidence="5">
    <location>
        <begin position="655"/>
        <end position="676"/>
    </location>
</feature>
<evidence type="ECO:0000256" key="5">
    <source>
        <dbReference type="SAM" id="Phobius"/>
    </source>
</evidence>
<dbReference type="EMBL" id="CAJNOE010000004">
    <property type="protein sequence ID" value="CAF0715452.1"/>
    <property type="molecule type" value="Genomic_DNA"/>
</dbReference>
<dbReference type="InterPro" id="IPR000832">
    <property type="entry name" value="GPCR_2_secretin-like"/>
</dbReference>
<organism evidence="9 10">
    <name type="scientific">Adineta steineri</name>
    <dbReference type="NCBI Taxonomy" id="433720"/>
    <lineage>
        <taxon>Eukaryota</taxon>
        <taxon>Metazoa</taxon>
        <taxon>Spiralia</taxon>
        <taxon>Gnathifera</taxon>
        <taxon>Rotifera</taxon>
        <taxon>Eurotatoria</taxon>
        <taxon>Bdelloidea</taxon>
        <taxon>Adinetida</taxon>
        <taxon>Adinetidae</taxon>
        <taxon>Adineta</taxon>
    </lineage>
</organism>
<dbReference type="GO" id="GO:0016020">
    <property type="term" value="C:membrane"/>
    <property type="evidence" value="ECO:0007669"/>
    <property type="project" value="UniProtKB-SubCell"/>
</dbReference>
<feature type="domain" description="G-protein coupled receptors family 2 profile 2" evidence="7">
    <location>
        <begin position="420"/>
        <end position="677"/>
    </location>
</feature>
<dbReference type="Proteomes" id="UP000663868">
    <property type="component" value="Unassembled WGS sequence"/>
</dbReference>
<evidence type="ECO:0000313" key="10">
    <source>
        <dbReference type="Proteomes" id="UP000663868"/>
    </source>
</evidence>
<evidence type="ECO:0000256" key="1">
    <source>
        <dbReference type="ARBA" id="ARBA00004141"/>
    </source>
</evidence>
<evidence type="ECO:0000256" key="6">
    <source>
        <dbReference type="SAM" id="SignalP"/>
    </source>
</evidence>
<dbReference type="GO" id="GO:0004930">
    <property type="term" value="F:G protein-coupled receptor activity"/>
    <property type="evidence" value="ECO:0007669"/>
    <property type="project" value="InterPro"/>
</dbReference>
<feature type="transmembrane region" description="Helical" evidence="5">
    <location>
        <begin position="624"/>
        <end position="649"/>
    </location>
</feature>
<evidence type="ECO:0000256" key="4">
    <source>
        <dbReference type="ARBA" id="ARBA00023136"/>
    </source>
</evidence>
<feature type="transmembrane region" description="Helical" evidence="5">
    <location>
        <begin position="574"/>
        <end position="603"/>
    </location>
</feature>
<dbReference type="InterPro" id="IPR017981">
    <property type="entry name" value="GPCR_2-like_7TM"/>
</dbReference>
<accession>A0A819FEM6</accession>
<dbReference type="InterPro" id="IPR053231">
    <property type="entry name" value="GPCR_LN-TM7"/>
</dbReference>
<keyword evidence="6" id="KW-0732">Signal</keyword>
<feature type="chain" id="PRO_5035693736" description="G-protein coupled receptors family 2 profile 2 domain-containing protein" evidence="6">
    <location>
        <begin position="17"/>
        <end position="720"/>
    </location>
</feature>
<dbReference type="PANTHER" id="PTHR45902">
    <property type="entry name" value="LATROPHILIN RECEPTOR-LIKE PROTEIN A"/>
    <property type="match status" value="1"/>
</dbReference>
<evidence type="ECO:0000256" key="2">
    <source>
        <dbReference type="ARBA" id="ARBA00022692"/>
    </source>
</evidence>
<feature type="transmembrane region" description="Helical" evidence="5">
    <location>
        <begin position="529"/>
        <end position="554"/>
    </location>
</feature>
<dbReference type="CDD" id="cd15039">
    <property type="entry name" value="7tmB3_Methuselah-like"/>
    <property type="match status" value="1"/>
</dbReference>
<comment type="subcellular location">
    <subcellularLocation>
        <location evidence="1">Membrane</location>
        <topology evidence="1">Multi-pass membrane protein</topology>
    </subcellularLocation>
</comment>